<accession>A0A380LID9</accession>
<dbReference type="PANTHER" id="PTHR43280">
    <property type="entry name" value="ARAC-FAMILY TRANSCRIPTIONAL REGULATOR"/>
    <property type="match status" value="1"/>
</dbReference>
<dbReference type="InterPro" id="IPR037923">
    <property type="entry name" value="HTH-like"/>
</dbReference>
<feature type="domain" description="HTH araC/xylS-type" evidence="4">
    <location>
        <begin position="176"/>
        <end position="274"/>
    </location>
</feature>
<dbReference type="PROSITE" id="PS01124">
    <property type="entry name" value="HTH_ARAC_FAMILY_2"/>
    <property type="match status" value="1"/>
</dbReference>
<organism evidence="5 6">
    <name type="scientific">Faecalicoccus pleomorphus</name>
    <dbReference type="NCBI Taxonomy" id="1323"/>
    <lineage>
        <taxon>Bacteria</taxon>
        <taxon>Bacillati</taxon>
        <taxon>Bacillota</taxon>
        <taxon>Erysipelotrichia</taxon>
        <taxon>Erysipelotrichales</taxon>
        <taxon>Erysipelotrichaceae</taxon>
        <taxon>Faecalicoccus</taxon>
    </lineage>
</organism>
<dbReference type="InterPro" id="IPR009057">
    <property type="entry name" value="Homeodomain-like_sf"/>
</dbReference>
<dbReference type="Pfam" id="PF02311">
    <property type="entry name" value="AraC_binding"/>
    <property type="match status" value="1"/>
</dbReference>
<dbReference type="InterPro" id="IPR018062">
    <property type="entry name" value="HTH_AraC-typ_CS"/>
</dbReference>
<evidence type="ECO:0000259" key="4">
    <source>
        <dbReference type="PROSITE" id="PS01124"/>
    </source>
</evidence>
<dbReference type="CDD" id="cd02208">
    <property type="entry name" value="cupin_RmlC-like"/>
    <property type="match status" value="1"/>
</dbReference>
<dbReference type="InterPro" id="IPR018060">
    <property type="entry name" value="HTH_AraC"/>
</dbReference>
<keyword evidence="3" id="KW-0804">Transcription</keyword>
<dbReference type="GO" id="GO:0003700">
    <property type="term" value="F:DNA-binding transcription factor activity"/>
    <property type="evidence" value="ECO:0007669"/>
    <property type="project" value="InterPro"/>
</dbReference>
<evidence type="ECO:0000256" key="1">
    <source>
        <dbReference type="ARBA" id="ARBA00023015"/>
    </source>
</evidence>
<dbReference type="Pfam" id="PF12833">
    <property type="entry name" value="HTH_18"/>
    <property type="match status" value="1"/>
</dbReference>
<evidence type="ECO:0000313" key="6">
    <source>
        <dbReference type="Proteomes" id="UP000255523"/>
    </source>
</evidence>
<dbReference type="InterPro" id="IPR003313">
    <property type="entry name" value="AraC-bd"/>
</dbReference>
<dbReference type="Gene3D" id="1.10.10.60">
    <property type="entry name" value="Homeodomain-like"/>
    <property type="match status" value="2"/>
</dbReference>
<dbReference type="PANTHER" id="PTHR43280:SF28">
    <property type="entry name" value="HTH-TYPE TRANSCRIPTIONAL ACTIVATOR RHAS"/>
    <property type="match status" value="1"/>
</dbReference>
<gene>
    <name evidence="5" type="primary">araC</name>
    <name evidence="5" type="ORF">NCTC11087_00497</name>
</gene>
<dbReference type="Gene3D" id="2.60.120.10">
    <property type="entry name" value="Jelly Rolls"/>
    <property type="match status" value="1"/>
</dbReference>
<dbReference type="OrthoDB" id="183331at2"/>
<dbReference type="SMART" id="SM00342">
    <property type="entry name" value="HTH_ARAC"/>
    <property type="match status" value="1"/>
</dbReference>
<dbReference type="EMBL" id="UHFX01000003">
    <property type="protein sequence ID" value="SUO03629.1"/>
    <property type="molecule type" value="Genomic_DNA"/>
</dbReference>
<dbReference type="GeneID" id="77461481"/>
<protein>
    <submittedName>
        <fullName evidence="5">AraC family transcriptional regulator</fullName>
    </submittedName>
</protein>
<sequence length="279" mass="32586">MPNLTYEISETTLDKIKMNLLYISQGVYGNDWHSSMHTHHCTELFYVTRGTGLFQTEGGTTTLHEDDLMIVNPNVSHTEIGIKGEIFEYIVLGFEGMEFYNADFNQHIQVFQANYQDYKHEILFYLKTLLLEAKNKDQHYKELCQNLLEILMINIIRRSNIQLTVSPSQKVNKECIFVENYINDHYKENITLDQLAELAYVNKYYLAHTFKKQKGISPINYLLEKRIEEAKYLLKTTNLSVNEIGRIVGFSSQSYFAQSFKRALGKTPLEFRKSKSETE</sequence>
<dbReference type="InterPro" id="IPR014710">
    <property type="entry name" value="RmlC-like_jellyroll"/>
</dbReference>
<evidence type="ECO:0000256" key="2">
    <source>
        <dbReference type="ARBA" id="ARBA00023125"/>
    </source>
</evidence>
<keyword evidence="2" id="KW-0238">DNA-binding</keyword>
<evidence type="ECO:0000256" key="3">
    <source>
        <dbReference type="ARBA" id="ARBA00023163"/>
    </source>
</evidence>
<keyword evidence="1" id="KW-0805">Transcription regulation</keyword>
<proteinExistence type="predicted"/>
<dbReference type="PROSITE" id="PS00041">
    <property type="entry name" value="HTH_ARAC_FAMILY_1"/>
    <property type="match status" value="1"/>
</dbReference>
<name>A0A380LID9_9FIRM</name>
<evidence type="ECO:0000313" key="5">
    <source>
        <dbReference type="EMBL" id="SUO03629.1"/>
    </source>
</evidence>
<dbReference type="InterPro" id="IPR020449">
    <property type="entry name" value="Tscrpt_reg_AraC-type_HTH"/>
</dbReference>
<dbReference type="SUPFAM" id="SSF51215">
    <property type="entry name" value="Regulatory protein AraC"/>
    <property type="match status" value="1"/>
</dbReference>
<dbReference type="Proteomes" id="UP000255523">
    <property type="component" value="Unassembled WGS sequence"/>
</dbReference>
<dbReference type="AlphaFoldDB" id="A0A380LID9"/>
<dbReference type="SUPFAM" id="SSF46689">
    <property type="entry name" value="Homeodomain-like"/>
    <property type="match status" value="2"/>
</dbReference>
<dbReference type="RefSeq" id="WP_022789006.1">
    <property type="nucleotide sequence ID" value="NZ_JACJKL010000004.1"/>
</dbReference>
<dbReference type="GO" id="GO:0043565">
    <property type="term" value="F:sequence-specific DNA binding"/>
    <property type="evidence" value="ECO:0007669"/>
    <property type="project" value="InterPro"/>
</dbReference>
<keyword evidence="6" id="KW-1185">Reference proteome</keyword>
<dbReference type="PRINTS" id="PR00032">
    <property type="entry name" value="HTHARAC"/>
</dbReference>
<reference evidence="5 6" key="1">
    <citation type="submission" date="2018-06" db="EMBL/GenBank/DDBJ databases">
        <authorList>
            <consortium name="Pathogen Informatics"/>
            <person name="Doyle S."/>
        </authorList>
    </citation>
    <scope>NUCLEOTIDE SEQUENCE [LARGE SCALE GENOMIC DNA]</scope>
    <source>
        <strain evidence="5 6">NCTC11087</strain>
    </source>
</reference>